<dbReference type="Gramene" id="ESW13131">
    <property type="protein sequence ID" value="ESW13131"/>
    <property type="gene ID" value="PHAVU_008G170500g"/>
</dbReference>
<organism evidence="1 2">
    <name type="scientific">Phaseolus vulgaris</name>
    <name type="common">Kidney bean</name>
    <name type="synonym">French bean</name>
    <dbReference type="NCBI Taxonomy" id="3885"/>
    <lineage>
        <taxon>Eukaryota</taxon>
        <taxon>Viridiplantae</taxon>
        <taxon>Streptophyta</taxon>
        <taxon>Embryophyta</taxon>
        <taxon>Tracheophyta</taxon>
        <taxon>Spermatophyta</taxon>
        <taxon>Magnoliopsida</taxon>
        <taxon>eudicotyledons</taxon>
        <taxon>Gunneridae</taxon>
        <taxon>Pentapetalae</taxon>
        <taxon>rosids</taxon>
        <taxon>fabids</taxon>
        <taxon>Fabales</taxon>
        <taxon>Fabaceae</taxon>
        <taxon>Papilionoideae</taxon>
        <taxon>50 kb inversion clade</taxon>
        <taxon>NPAAA clade</taxon>
        <taxon>indigoferoid/millettioid clade</taxon>
        <taxon>Phaseoleae</taxon>
        <taxon>Phaseolus</taxon>
    </lineage>
</organism>
<gene>
    <name evidence="1" type="ORF">PHAVU_008G170500g</name>
</gene>
<name>V7B9J3_PHAVU</name>
<dbReference type="OrthoDB" id="10537124at2759"/>
<protein>
    <submittedName>
        <fullName evidence="1">Uncharacterized protein</fullName>
    </submittedName>
</protein>
<evidence type="ECO:0000313" key="1">
    <source>
        <dbReference type="EMBL" id="ESW13131.1"/>
    </source>
</evidence>
<reference evidence="2" key="1">
    <citation type="journal article" date="2014" name="Nat. Genet.">
        <title>A reference genome for common bean and genome-wide analysis of dual domestications.</title>
        <authorList>
            <person name="Schmutz J."/>
            <person name="McClean P.E."/>
            <person name="Mamidi S."/>
            <person name="Wu G.A."/>
            <person name="Cannon S.B."/>
            <person name="Grimwood J."/>
            <person name="Jenkins J."/>
            <person name="Shu S."/>
            <person name="Song Q."/>
            <person name="Chavarro C."/>
            <person name="Torres-Torres M."/>
            <person name="Geffroy V."/>
            <person name="Moghaddam S.M."/>
            <person name="Gao D."/>
            <person name="Abernathy B."/>
            <person name="Barry K."/>
            <person name="Blair M."/>
            <person name="Brick M.A."/>
            <person name="Chovatia M."/>
            <person name="Gepts P."/>
            <person name="Goodstein D.M."/>
            <person name="Gonzales M."/>
            <person name="Hellsten U."/>
            <person name="Hyten D.L."/>
            <person name="Jia G."/>
            <person name="Kelly J.D."/>
            <person name="Kudrna D."/>
            <person name="Lee R."/>
            <person name="Richard M.M."/>
            <person name="Miklas P.N."/>
            <person name="Osorno J.M."/>
            <person name="Rodrigues J."/>
            <person name="Thareau V."/>
            <person name="Urrea C.A."/>
            <person name="Wang M."/>
            <person name="Yu Y."/>
            <person name="Zhang M."/>
            <person name="Wing R.A."/>
            <person name="Cregan P.B."/>
            <person name="Rokhsar D.S."/>
            <person name="Jackson S.A."/>
        </authorList>
    </citation>
    <scope>NUCLEOTIDE SEQUENCE [LARGE SCALE GENOMIC DNA]</scope>
    <source>
        <strain evidence="2">cv. G19833</strain>
    </source>
</reference>
<keyword evidence="2" id="KW-1185">Reference proteome</keyword>
<accession>V7B9J3</accession>
<sequence>METQFTEDVTPMLVTPSSAENQMVLSRGRTSQMQGQNLSRGYDLFGQVLHPLGMSNEYTASSSQTIKERPALPPALLSDSTVNSNRAWNPMWC</sequence>
<proteinExistence type="predicted"/>
<evidence type="ECO:0000313" key="2">
    <source>
        <dbReference type="Proteomes" id="UP000000226"/>
    </source>
</evidence>
<dbReference type="AlphaFoldDB" id="V7B9J3"/>
<dbReference type="Proteomes" id="UP000000226">
    <property type="component" value="Chromosome 8"/>
</dbReference>
<dbReference type="EMBL" id="CM002295">
    <property type="protein sequence ID" value="ESW13131.1"/>
    <property type="molecule type" value="Genomic_DNA"/>
</dbReference>